<keyword evidence="4" id="KW-0508">mRNA splicing</keyword>
<dbReference type="GO" id="GO:0005634">
    <property type="term" value="C:nucleus"/>
    <property type="evidence" value="ECO:0007669"/>
    <property type="project" value="UniProtKB-SubCell"/>
</dbReference>
<evidence type="ECO:0000313" key="7">
    <source>
        <dbReference type="Proteomes" id="UP000016665"/>
    </source>
</evidence>
<keyword evidence="2" id="KW-0507">mRNA processing</keyword>
<evidence type="ECO:0000256" key="4">
    <source>
        <dbReference type="ARBA" id="ARBA00023187"/>
    </source>
</evidence>
<evidence type="ECO:0008006" key="8">
    <source>
        <dbReference type="Google" id="ProtNLM"/>
    </source>
</evidence>
<dbReference type="InterPro" id="IPR003107">
    <property type="entry name" value="HAT"/>
</dbReference>
<keyword evidence="3" id="KW-0677">Repeat</keyword>
<dbReference type="AlphaFoldDB" id="A0A803VV56"/>
<keyword evidence="7" id="KW-1185">Reference proteome</keyword>
<dbReference type="Proteomes" id="UP000016665">
    <property type="component" value="Chromosome 15"/>
</dbReference>
<dbReference type="Pfam" id="PF23240">
    <property type="entry name" value="HAT_PRP39_N"/>
    <property type="match status" value="1"/>
</dbReference>
<proteinExistence type="predicted"/>
<accession>A0A803VV56</accession>
<evidence type="ECO:0000313" key="6">
    <source>
        <dbReference type="Ensembl" id="ENSFALP00000026612.1"/>
    </source>
</evidence>
<reference evidence="6 7" key="1">
    <citation type="journal article" date="2012" name="Nature">
        <title>The genomic landscape of species divergence in Ficedula flycatchers.</title>
        <authorList>
            <person name="Ellegren H."/>
            <person name="Smeds L."/>
            <person name="Burri R."/>
            <person name="Olason P.I."/>
            <person name="Backstrom N."/>
            <person name="Kawakami T."/>
            <person name="Kunstner A."/>
            <person name="Makinen H."/>
            <person name="Nadachowska-Brzyska K."/>
            <person name="Qvarnstrom A."/>
            <person name="Uebbing S."/>
            <person name="Wolf J.B."/>
        </authorList>
    </citation>
    <scope>NUCLEOTIDE SEQUENCE [LARGE SCALE GENOMIC DNA]</scope>
</reference>
<evidence type="ECO:0000256" key="3">
    <source>
        <dbReference type="ARBA" id="ARBA00022737"/>
    </source>
</evidence>
<dbReference type="PANTHER" id="PTHR17204">
    <property type="entry name" value="PRE-MRNA PROCESSING PROTEIN PRP39-RELATED"/>
    <property type="match status" value="1"/>
</dbReference>
<comment type="subcellular location">
    <subcellularLocation>
        <location evidence="1">Nucleus</location>
    </subcellularLocation>
</comment>
<dbReference type="Gene3D" id="1.25.40.10">
    <property type="entry name" value="Tetratricopeptide repeat domain"/>
    <property type="match status" value="1"/>
</dbReference>
<dbReference type="GeneTree" id="ENSGT00900000141107"/>
<evidence type="ECO:0000256" key="5">
    <source>
        <dbReference type="ARBA" id="ARBA00023242"/>
    </source>
</evidence>
<dbReference type="SUPFAM" id="SSF48452">
    <property type="entry name" value="TPR-like"/>
    <property type="match status" value="1"/>
</dbReference>
<keyword evidence="5" id="KW-0539">Nucleus</keyword>
<protein>
    <recommendedName>
        <fullName evidence="8">Squamous cell carcinoma antigen recognized by T cells 3</fullName>
    </recommendedName>
</protein>
<reference evidence="6" key="3">
    <citation type="submission" date="2025-09" db="UniProtKB">
        <authorList>
            <consortium name="Ensembl"/>
        </authorList>
    </citation>
    <scope>IDENTIFICATION</scope>
</reference>
<reference evidence="6" key="2">
    <citation type="submission" date="2025-08" db="UniProtKB">
        <authorList>
            <consortium name="Ensembl"/>
        </authorList>
    </citation>
    <scope>IDENTIFICATION</scope>
</reference>
<sequence length="157" mass="18086">MSELFPLTEEIWLDWLKDEIKMASEISEREKVYELFERAVKDYICPEIWLEYAQYSIGGIGQEGGIEKVRSIFERALTAVGLHVTKGTALWEAYREFENAILETAQVSLFSWASIPPKKKKAVVQLLESPVSSLSCLGCFFPTVCFRKTILWVWLIK</sequence>
<evidence type="ECO:0000256" key="2">
    <source>
        <dbReference type="ARBA" id="ARBA00022664"/>
    </source>
</evidence>
<evidence type="ECO:0000256" key="1">
    <source>
        <dbReference type="ARBA" id="ARBA00004123"/>
    </source>
</evidence>
<dbReference type="PANTHER" id="PTHR17204:SF25">
    <property type="entry name" value="RRM DOMAIN-CONTAINING PROTEIN"/>
    <property type="match status" value="1"/>
</dbReference>
<dbReference type="GO" id="GO:0006397">
    <property type="term" value="P:mRNA processing"/>
    <property type="evidence" value="ECO:0007669"/>
    <property type="project" value="UniProtKB-KW"/>
</dbReference>
<name>A0A803VV56_FICAL</name>
<dbReference type="Ensembl" id="ENSFALT00000042956.1">
    <property type="protein sequence ID" value="ENSFALP00000026612.1"/>
    <property type="gene ID" value="ENSFALG00000008894.2"/>
</dbReference>
<dbReference type="GO" id="GO:0008380">
    <property type="term" value="P:RNA splicing"/>
    <property type="evidence" value="ECO:0007669"/>
    <property type="project" value="UniProtKB-KW"/>
</dbReference>
<dbReference type="SMART" id="SM00386">
    <property type="entry name" value="HAT"/>
    <property type="match status" value="2"/>
</dbReference>
<dbReference type="InterPro" id="IPR011990">
    <property type="entry name" value="TPR-like_helical_dom_sf"/>
</dbReference>
<organism evidence="6 7">
    <name type="scientific">Ficedula albicollis</name>
    <name type="common">Collared flycatcher</name>
    <name type="synonym">Muscicapa albicollis</name>
    <dbReference type="NCBI Taxonomy" id="59894"/>
    <lineage>
        <taxon>Eukaryota</taxon>
        <taxon>Metazoa</taxon>
        <taxon>Chordata</taxon>
        <taxon>Craniata</taxon>
        <taxon>Vertebrata</taxon>
        <taxon>Euteleostomi</taxon>
        <taxon>Archelosauria</taxon>
        <taxon>Archosauria</taxon>
        <taxon>Dinosauria</taxon>
        <taxon>Saurischia</taxon>
        <taxon>Theropoda</taxon>
        <taxon>Coelurosauria</taxon>
        <taxon>Aves</taxon>
        <taxon>Neognathae</taxon>
        <taxon>Neoaves</taxon>
        <taxon>Telluraves</taxon>
        <taxon>Australaves</taxon>
        <taxon>Passeriformes</taxon>
        <taxon>Muscicapidae</taxon>
        <taxon>Ficedula</taxon>
    </lineage>
</organism>